<dbReference type="OrthoDB" id="1353852at2"/>
<dbReference type="InterPro" id="IPR037401">
    <property type="entry name" value="SnoaL-like"/>
</dbReference>
<accession>A0A2T1GHR0</accession>
<keyword evidence="5" id="KW-1185">Reference proteome</keyword>
<protein>
    <submittedName>
        <fullName evidence="4">Uncharacterized protein</fullName>
    </submittedName>
</protein>
<evidence type="ECO:0000313" key="5">
    <source>
        <dbReference type="Proteomes" id="UP000238937"/>
    </source>
</evidence>
<sequence>MSQEIVLETFYRHPPERVWQALTDRRALSVWMMDNDFEACLGHQFQFQSRPLPGLKVTIYCQVLELEAPKRLVYSWKERPSDIPSRVIWTLFPVEGGTQVRLQHRATGFVSIPGFGLPTPVGVASPVENRWHGEIDSRFTDPTAIVHPLQIASSTSTDGLHRASEFLHYQTNWHYWLHQKLPGVLTMSSDRQFLQNLYDAFNNRELEKIIAAMHPDVKWANGVEGGFVYGRDAVREYWTNQYNVIQVQLEALEFETDEHNRNVVTVHQIVRDLQGNLLADMTVQQIFTIENGEIVLYEIGETETIKEMIQQTIASNKQ</sequence>
<dbReference type="EMBL" id="PVWO01000084">
    <property type="protein sequence ID" value="PSB57256.1"/>
    <property type="molecule type" value="Genomic_DNA"/>
</dbReference>
<dbReference type="AlphaFoldDB" id="A0A2T1GHR0"/>
<evidence type="ECO:0000313" key="4">
    <source>
        <dbReference type="EMBL" id="PSB57256.1"/>
    </source>
</evidence>
<dbReference type="Gene3D" id="3.30.530.20">
    <property type="match status" value="1"/>
</dbReference>
<proteinExistence type="inferred from homology"/>
<dbReference type="SUPFAM" id="SSF54427">
    <property type="entry name" value="NTF2-like"/>
    <property type="match status" value="1"/>
</dbReference>
<dbReference type="InterPro" id="IPR023393">
    <property type="entry name" value="START-like_dom_sf"/>
</dbReference>
<dbReference type="Gene3D" id="3.10.450.50">
    <property type="match status" value="1"/>
</dbReference>
<organism evidence="4 5">
    <name type="scientific">Chamaesiphon polymorphus CCALA 037</name>
    <dbReference type="NCBI Taxonomy" id="2107692"/>
    <lineage>
        <taxon>Bacteria</taxon>
        <taxon>Bacillati</taxon>
        <taxon>Cyanobacteriota</taxon>
        <taxon>Cyanophyceae</taxon>
        <taxon>Gomontiellales</taxon>
        <taxon>Chamaesiphonaceae</taxon>
        <taxon>Chamaesiphon</taxon>
    </lineage>
</organism>
<evidence type="ECO:0000256" key="1">
    <source>
        <dbReference type="ARBA" id="ARBA00006817"/>
    </source>
</evidence>
<reference evidence="4 5" key="1">
    <citation type="submission" date="2018-03" db="EMBL/GenBank/DDBJ databases">
        <title>The ancient ancestry and fast evolution of plastids.</title>
        <authorList>
            <person name="Moore K.R."/>
            <person name="Magnabosco C."/>
            <person name="Momper L."/>
            <person name="Gold D.A."/>
            <person name="Bosak T."/>
            <person name="Fournier G.P."/>
        </authorList>
    </citation>
    <scope>NUCLEOTIDE SEQUENCE [LARGE SCALE GENOMIC DNA]</scope>
    <source>
        <strain evidence="4 5">CCALA 037</strain>
    </source>
</reference>
<evidence type="ECO:0000259" key="3">
    <source>
        <dbReference type="Pfam" id="PF12680"/>
    </source>
</evidence>
<name>A0A2T1GHR0_9CYAN</name>
<comment type="caution">
    <text evidence="4">The sequence shown here is derived from an EMBL/GenBank/DDBJ whole genome shotgun (WGS) entry which is preliminary data.</text>
</comment>
<dbReference type="CDD" id="cd07814">
    <property type="entry name" value="SRPBCC_CalC_Aha1-like"/>
    <property type="match status" value="1"/>
</dbReference>
<dbReference type="RefSeq" id="WP_106303081.1">
    <property type="nucleotide sequence ID" value="NZ_PVWO01000084.1"/>
</dbReference>
<dbReference type="InterPro" id="IPR032710">
    <property type="entry name" value="NTF2-like_dom_sf"/>
</dbReference>
<feature type="domain" description="Activator of Hsp90 ATPase homologue 1/2-like C-terminal" evidence="2">
    <location>
        <begin position="13"/>
        <end position="109"/>
    </location>
</feature>
<comment type="similarity">
    <text evidence="1">Belongs to the AHA1 family.</text>
</comment>
<dbReference type="InterPro" id="IPR013538">
    <property type="entry name" value="ASHA1/2-like_C"/>
</dbReference>
<dbReference type="Proteomes" id="UP000238937">
    <property type="component" value="Unassembled WGS sequence"/>
</dbReference>
<feature type="domain" description="SnoaL-like" evidence="3">
    <location>
        <begin position="195"/>
        <end position="296"/>
    </location>
</feature>
<evidence type="ECO:0000259" key="2">
    <source>
        <dbReference type="Pfam" id="PF08327"/>
    </source>
</evidence>
<dbReference type="SUPFAM" id="SSF55961">
    <property type="entry name" value="Bet v1-like"/>
    <property type="match status" value="1"/>
</dbReference>
<gene>
    <name evidence="4" type="ORF">C7B77_08995</name>
</gene>
<dbReference type="Pfam" id="PF08327">
    <property type="entry name" value="AHSA1"/>
    <property type="match status" value="1"/>
</dbReference>
<dbReference type="Pfam" id="PF12680">
    <property type="entry name" value="SnoaL_2"/>
    <property type="match status" value="1"/>
</dbReference>